<reference evidence="2" key="1">
    <citation type="journal article" date="2011" name="Nature">
        <title>Genome sequence and analysis of the tuber crop potato.</title>
        <authorList>
            <consortium name="The Potato Genome Sequencing Consortium"/>
        </authorList>
    </citation>
    <scope>NUCLEOTIDE SEQUENCE [LARGE SCALE GENOMIC DNA]</scope>
    <source>
        <strain evidence="2">cv. DM1-3 516 R44</strain>
    </source>
</reference>
<dbReference type="AlphaFoldDB" id="M1CC93"/>
<evidence type="ECO:0000313" key="1">
    <source>
        <dbReference type="EnsemblPlants" id="PGSC0003DMT400064374"/>
    </source>
</evidence>
<dbReference type="Gramene" id="PGSC0003DMT400064374">
    <property type="protein sequence ID" value="PGSC0003DMT400064374"/>
    <property type="gene ID" value="PGSC0003DMG400025011"/>
</dbReference>
<dbReference type="Proteomes" id="UP000011115">
    <property type="component" value="Unassembled WGS sequence"/>
</dbReference>
<sequence length="81" mass="9516">MEAIKQRTEALTVRKHVQYLAQGKCSSTSDTKRFSNELVVYIMRCYNTFYFFLMTRETRSRYLLGAHRVKPPLLCNSSQTT</sequence>
<name>M1CC93_SOLTU</name>
<dbReference type="PaxDb" id="4113-PGSC0003DMT400064374"/>
<reference evidence="1" key="2">
    <citation type="submission" date="2015-06" db="UniProtKB">
        <authorList>
            <consortium name="EnsemblPlants"/>
        </authorList>
    </citation>
    <scope>IDENTIFICATION</scope>
    <source>
        <strain evidence="1">DM1-3 516 R44</strain>
    </source>
</reference>
<keyword evidence="2" id="KW-1185">Reference proteome</keyword>
<accession>M1CC93</accession>
<dbReference type="HOGENOM" id="CLU_2578508_0_0_1"/>
<proteinExistence type="predicted"/>
<dbReference type="InParanoid" id="M1CC93"/>
<evidence type="ECO:0000313" key="2">
    <source>
        <dbReference type="Proteomes" id="UP000011115"/>
    </source>
</evidence>
<protein>
    <submittedName>
        <fullName evidence="1">Uncharacterized protein</fullName>
    </submittedName>
</protein>
<dbReference type="EnsemblPlants" id="PGSC0003DMT400064374">
    <property type="protein sequence ID" value="PGSC0003DMT400064374"/>
    <property type="gene ID" value="PGSC0003DMG400025011"/>
</dbReference>
<organism evidence="1 2">
    <name type="scientific">Solanum tuberosum</name>
    <name type="common">Potato</name>
    <dbReference type="NCBI Taxonomy" id="4113"/>
    <lineage>
        <taxon>Eukaryota</taxon>
        <taxon>Viridiplantae</taxon>
        <taxon>Streptophyta</taxon>
        <taxon>Embryophyta</taxon>
        <taxon>Tracheophyta</taxon>
        <taxon>Spermatophyta</taxon>
        <taxon>Magnoliopsida</taxon>
        <taxon>eudicotyledons</taxon>
        <taxon>Gunneridae</taxon>
        <taxon>Pentapetalae</taxon>
        <taxon>asterids</taxon>
        <taxon>lamiids</taxon>
        <taxon>Solanales</taxon>
        <taxon>Solanaceae</taxon>
        <taxon>Solanoideae</taxon>
        <taxon>Solaneae</taxon>
        <taxon>Solanum</taxon>
    </lineage>
</organism>